<dbReference type="AlphaFoldDB" id="A0AAD4H1W3"/>
<feature type="region of interest" description="Disordered" evidence="5">
    <location>
        <begin position="649"/>
        <end position="692"/>
    </location>
</feature>
<dbReference type="Proteomes" id="UP001194580">
    <property type="component" value="Unassembled WGS sequence"/>
</dbReference>
<feature type="compositionally biased region" description="Low complexity" evidence="5">
    <location>
        <begin position="283"/>
        <end position="294"/>
    </location>
</feature>
<name>A0AAD4H1W3_9FUNG</name>
<sequence length="734" mass="79700">MAPAQFKVIIAGGGIAGLSLGVMLERAGIDYLILEAAGEIRPLGAVVYIGPPVLRAFEQLGLLEDLVRHSNFMTGVTLLDDKLNKICRINIDYARDRYGYDTLTIFRPKLYQVLLSRIPAYKILFSKRVTSTVQSSEGIKVHCEDGSTFNGDILVAADGGASPIRKAMYTEIKKRTKKVFHPQDYALPKLDQRCIVGVTEPLSVKQYPILASKECEMLLIMPKDSNFMIWWVPMEGRRFGWGVTAPLPAAEQPTNDKKKKQESKSSQHHHQQHHRETPSDITSSSFDMPHSPSSTHGASGGGLGHRQFSSLSGTSYSPPSSTSSSSIHNGYSSHNANGYNGGGSDNGMSTGSNITSANDLKRRQSFGRLSKISSSSSNNSTSHQTSTFQKYPPILVHAKSTILTPPLELKDLPNDPTWTGLDAKYGIDESVREQASPFGGTFGDILDATSRKMISMAVVEEKFYHTWHFGRTVLLGDACHKLLPSSGHATTQAVLDSISLASLLYDLPSNSATDIEALFRIQFERRGPSAKAAVTASQQQDQLLFNRKLTGKFIRKMASNWVSEKIQKKLGDRLFDARPILPFLKQVPTRGTAKNTDKTDVPLTKDKRFEMARRKSVSSGYLTAAGSGSGSGFGSGNGGRGSFEYGGYGGNNDASSNNNNSNKNSSSNKNNKNNSAPANGSGNGRSLDMTFETPSYPYSTSMPSVILPGGAMLPSLPMTRPMSPMMDVEGTLIP</sequence>
<dbReference type="EMBL" id="JAAAIL010002069">
    <property type="protein sequence ID" value="KAG0260980.1"/>
    <property type="molecule type" value="Genomic_DNA"/>
</dbReference>
<dbReference type="PANTHER" id="PTHR47356">
    <property type="entry name" value="FAD-DEPENDENT MONOOXYGENASE ASQG-RELATED"/>
    <property type="match status" value="1"/>
</dbReference>
<feature type="region of interest" description="Disordered" evidence="5">
    <location>
        <begin position="245"/>
        <end position="355"/>
    </location>
</feature>
<dbReference type="PRINTS" id="PR00420">
    <property type="entry name" value="RNGMNOXGNASE"/>
</dbReference>
<keyword evidence="2" id="KW-0285">Flavoprotein</keyword>
<evidence type="ECO:0000256" key="4">
    <source>
        <dbReference type="ARBA" id="ARBA00023002"/>
    </source>
</evidence>
<protein>
    <recommendedName>
        <fullName evidence="6">FAD-binding domain-containing protein</fullName>
    </recommendedName>
</protein>
<comment type="caution">
    <text evidence="7">The sequence shown here is derived from an EMBL/GenBank/DDBJ whole genome shotgun (WGS) entry which is preliminary data.</text>
</comment>
<evidence type="ECO:0000256" key="1">
    <source>
        <dbReference type="ARBA" id="ARBA00007992"/>
    </source>
</evidence>
<evidence type="ECO:0000313" key="8">
    <source>
        <dbReference type="Proteomes" id="UP001194580"/>
    </source>
</evidence>
<feature type="non-terminal residue" evidence="7">
    <location>
        <position position="734"/>
    </location>
</feature>
<reference evidence="7" key="1">
    <citation type="journal article" date="2020" name="Fungal Divers.">
        <title>Resolving the Mortierellaceae phylogeny through synthesis of multi-gene phylogenetics and phylogenomics.</title>
        <authorList>
            <person name="Vandepol N."/>
            <person name="Liber J."/>
            <person name="Desiro A."/>
            <person name="Na H."/>
            <person name="Kennedy M."/>
            <person name="Barry K."/>
            <person name="Grigoriev I.V."/>
            <person name="Miller A.N."/>
            <person name="O'Donnell K."/>
            <person name="Stajich J.E."/>
            <person name="Bonito G."/>
        </authorList>
    </citation>
    <scope>NUCLEOTIDE SEQUENCE</scope>
    <source>
        <strain evidence="7">NRRL 28262</strain>
    </source>
</reference>
<keyword evidence="8" id="KW-1185">Reference proteome</keyword>
<dbReference type="PANTHER" id="PTHR47356:SF2">
    <property type="entry name" value="FAD-BINDING DOMAIN-CONTAINING PROTEIN-RELATED"/>
    <property type="match status" value="1"/>
</dbReference>
<dbReference type="GO" id="GO:0004497">
    <property type="term" value="F:monooxygenase activity"/>
    <property type="evidence" value="ECO:0007669"/>
    <property type="project" value="InterPro"/>
</dbReference>
<organism evidence="7 8">
    <name type="scientific">Linnemannia exigua</name>
    <dbReference type="NCBI Taxonomy" id="604196"/>
    <lineage>
        <taxon>Eukaryota</taxon>
        <taxon>Fungi</taxon>
        <taxon>Fungi incertae sedis</taxon>
        <taxon>Mucoromycota</taxon>
        <taxon>Mortierellomycotina</taxon>
        <taxon>Mortierellomycetes</taxon>
        <taxon>Mortierellales</taxon>
        <taxon>Mortierellaceae</taxon>
        <taxon>Linnemannia</taxon>
    </lineage>
</organism>
<feature type="domain" description="FAD-binding" evidence="6">
    <location>
        <begin position="6"/>
        <end position="178"/>
    </location>
</feature>
<feature type="compositionally biased region" description="Basic residues" evidence="5">
    <location>
        <begin position="257"/>
        <end position="273"/>
    </location>
</feature>
<evidence type="ECO:0000256" key="5">
    <source>
        <dbReference type="SAM" id="MobiDB-lite"/>
    </source>
</evidence>
<evidence type="ECO:0000313" key="7">
    <source>
        <dbReference type="EMBL" id="KAG0260980.1"/>
    </source>
</evidence>
<feature type="compositionally biased region" description="Basic and acidic residues" evidence="5">
    <location>
        <begin position="595"/>
        <end position="612"/>
    </location>
</feature>
<evidence type="ECO:0000259" key="6">
    <source>
        <dbReference type="Pfam" id="PF01494"/>
    </source>
</evidence>
<feature type="compositionally biased region" description="Polar residues" evidence="5">
    <location>
        <begin position="346"/>
        <end position="355"/>
    </location>
</feature>
<feature type="region of interest" description="Disordered" evidence="5">
    <location>
        <begin position="588"/>
        <end position="612"/>
    </location>
</feature>
<dbReference type="SUPFAM" id="SSF51905">
    <property type="entry name" value="FAD/NAD(P)-binding domain"/>
    <property type="match status" value="1"/>
</dbReference>
<proteinExistence type="inferred from homology"/>
<dbReference type="InterPro" id="IPR002938">
    <property type="entry name" value="FAD-bd"/>
</dbReference>
<dbReference type="Gene3D" id="3.50.50.60">
    <property type="entry name" value="FAD/NAD(P)-binding domain"/>
    <property type="match status" value="2"/>
</dbReference>
<dbReference type="InterPro" id="IPR036188">
    <property type="entry name" value="FAD/NAD-bd_sf"/>
</dbReference>
<keyword evidence="4" id="KW-0560">Oxidoreductase</keyword>
<evidence type="ECO:0000256" key="3">
    <source>
        <dbReference type="ARBA" id="ARBA00022827"/>
    </source>
</evidence>
<dbReference type="InterPro" id="IPR050562">
    <property type="entry name" value="FAD_mOase_fung"/>
</dbReference>
<accession>A0AAD4H1W3</accession>
<evidence type="ECO:0000256" key="2">
    <source>
        <dbReference type="ARBA" id="ARBA00022630"/>
    </source>
</evidence>
<comment type="similarity">
    <text evidence="1">Belongs to the paxM FAD-dependent monooxygenase family.</text>
</comment>
<feature type="compositionally biased region" description="Low complexity" evidence="5">
    <location>
        <begin position="309"/>
        <end position="335"/>
    </location>
</feature>
<dbReference type="Pfam" id="PF01494">
    <property type="entry name" value="FAD_binding_3"/>
    <property type="match status" value="1"/>
</dbReference>
<gene>
    <name evidence="7" type="ORF">BGZ95_004311</name>
</gene>
<feature type="compositionally biased region" description="Low complexity" evidence="5">
    <location>
        <begin position="651"/>
        <end position="680"/>
    </location>
</feature>
<dbReference type="GO" id="GO:0071949">
    <property type="term" value="F:FAD binding"/>
    <property type="evidence" value="ECO:0007669"/>
    <property type="project" value="InterPro"/>
</dbReference>
<keyword evidence="3" id="KW-0274">FAD</keyword>